<organism evidence="2 3">
    <name type="scientific">Sphaerotilus natans subsp. natans DSM 6575</name>
    <dbReference type="NCBI Taxonomy" id="1286631"/>
    <lineage>
        <taxon>Bacteria</taxon>
        <taxon>Pseudomonadati</taxon>
        <taxon>Pseudomonadota</taxon>
        <taxon>Betaproteobacteria</taxon>
        <taxon>Burkholderiales</taxon>
        <taxon>Sphaerotilaceae</taxon>
        <taxon>Sphaerotilus</taxon>
    </lineage>
</organism>
<dbReference type="Proteomes" id="UP000026714">
    <property type="component" value="Unassembled WGS sequence"/>
</dbReference>
<comment type="caution">
    <text evidence="2">The sequence shown here is derived from an EMBL/GenBank/DDBJ whole genome shotgun (WGS) entry which is preliminary data.</text>
</comment>
<feature type="region of interest" description="Disordered" evidence="1">
    <location>
        <begin position="1"/>
        <end position="38"/>
    </location>
</feature>
<dbReference type="EMBL" id="AZRA01000032">
    <property type="protein sequence ID" value="KDB53013.1"/>
    <property type="molecule type" value="Genomic_DNA"/>
</dbReference>
<keyword evidence="3" id="KW-1185">Reference proteome</keyword>
<reference evidence="2 3" key="1">
    <citation type="journal article" date="2014" name="FEMS Microbiol. Ecol.">
        <title>Sphaerotilus natans encrusted with nanoball-shaped Fe(III) oxide minerals formed by nitrate-reducing mixotrophic Fe(II) oxidation.</title>
        <authorList>
            <person name="Park S."/>
            <person name="Kim D.H."/>
            <person name="Lee J.H."/>
            <person name="Hur H.G."/>
        </authorList>
    </citation>
    <scope>NUCLEOTIDE SEQUENCE [LARGE SCALE GENOMIC DNA]</scope>
    <source>
        <strain evidence="2 3">DSM 6575</strain>
    </source>
</reference>
<evidence type="ECO:0000313" key="2">
    <source>
        <dbReference type="EMBL" id="KDB53013.1"/>
    </source>
</evidence>
<sequence length="38" mass="4160">MADSWGHHSDRPDADPLEHSLGARARASIVRMADTVTE</sequence>
<protein>
    <submittedName>
        <fullName evidence="2">Uncharacterized protein</fullName>
    </submittedName>
</protein>
<evidence type="ECO:0000313" key="3">
    <source>
        <dbReference type="Proteomes" id="UP000026714"/>
    </source>
</evidence>
<evidence type="ECO:0000256" key="1">
    <source>
        <dbReference type="SAM" id="MobiDB-lite"/>
    </source>
</evidence>
<gene>
    <name evidence="2" type="ORF">X805_13750</name>
</gene>
<proteinExistence type="predicted"/>
<dbReference type="AlphaFoldDB" id="A0A059KPL1"/>
<name>A0A059KPL1_9BURK</name>
<accession>A0A059KPL1</accession>
<feature type="compositionally biased region" description="Basic and acidic residues" evidence="1">
    <location>
        <begin position="1"/>
        <end position="18"/>
    </location>
</feature>